<accession>A0AAP0P090</accession>
<dbReference type="EMBL" id="JBBNAG010000006">
    <property type="protein sequence ID" value="KAK9126442.1"/>
    <property type="molecule type" value="Genomic_DNA"/>
</dbReference>
<proteinExistence type="predicted"/>
<gene>
    <name evidence="2" type="ORF">Scep_015288</name>
</gene>
<protein>
    <submittedName>
        <fullName evidence="2">Uncharacterized protein</fullName>
    </submittedName>
</protein>
<comment type="caution">
    <text evidence="2">The sequence shown here is derived from an EMBL/GenBank/DDBJ whole genome shotgun (WGS) entry which is preliminary data.</text>
</comment>
<feature type="region of interest" description="Disordered" evidence="1">
    <location>
        <begin position="1"/>
        <end position="44"/>
    </location>
</feature>
<dbReference type="AlphaFoldDB" id="A0AAP0P090"/>
<name>A0AAP0P090_9MAGN</name>
<keyword evidence="3" id="KW-1185">Reference proteome</keyword>
<reference evidence="2 3" key="1">
    <citation type="submission" date="2024-01" db="EMBL/GenBank/DDBJ databases">
        <title>Genome assemblies of Stephania.</title>
        <authorList>
            <person name="Yang L."/>
        </authorList>
    </citation>
    <scope>NUCLEOTIDE SEQUENCE [LARGE SCALE GENOMIC DNA]</scope>
    <source>
        <strain evidence="2">JXDWG</strain>
        <tissue evidence="2">Leaf</tissue>
    </source>
</reference>
<organism evidence="2 3">
    <name type="scientific">Stephania cephalantha</name>
    <dbReference type="NCBI Taxonomy" id="152367"/>
    <lineage>
        <taxon>Eukaryota</taxon>
        <taxon>Viridiplantae</taxon>
        <taxon>Streptophyta</taxon>
        <taxon>Embryophyta</taxon>
        <taxon>Tracheophyta</taxon>
        <taxon>Spermatophyta</taxon>
        <taxon>Magnoliopsida</taxon>
        <taxon>Ranunculales</taxon>
        <taxon>Menispermaceae</taxon>
        <taxon>Menispermoideae</taxon>
        <taxon>Cissampelideae</taxon>
        <taxon>Stephania</taxon>
    </lineage>
</organism>
<sequence length="63" mass="6584">MAGRIGSDEPAATRRDAEELTSGGGGRRAAAPATDERRRGCDAMNDSVARCRAVRDGGEVYST</sequence>
<dbReference type="Proteomes" id="UP001419268">
    <property type="component" value="Unassembled WGS sequence"/>
</dbReference>
<evidence type="ECO:0000313" key="3">
    <source>
        <dbReference type="Proteomes" id="UP001419268"/>
    </source>
</evidence>
<evidence type="ECO:0000313" key="2">
    <source>
        <dbReference type="EMBL" id="KAK9126442.1"/>
    </source>
</evidence>
<evidence type="ECO:0000256" key="1">
    <source>
        <dbReference type="SAM" id="MobiDB-lite"/>
    </source>
</evidence>